<dbReference type="EMBL" id="RSEJ01000002">
    <property type="protein sequence ID" value="NBI51411.1"/>
    <property type="molecule type" value="Genomic_DNA"/>
</dbReference>
<protein>
    <submittedName>
        <fullName evidence="2">Uncharacterized protein</fullName>
    </submittedName>
</protein>
<evidence type="ECO:0000313" key="3">
    <source>
        <dbReference type="Proteomes" id="UP000738517"/>
    </source>
</evidence>
<name>A0ABW9YDR6_9GAMM</name>
<dbReference type="RefSeq" id="WP_160648531.1">
    <property type="nucleotide sequence ID" value="NZ_RSEJ01000002.1"/>
</dbReference>
<keyword evidence="3" id="KW-1185">Reference proteome</keyword>
<sequence length="195" mass="21078">MKLTNFTCVLRTCLILLLGLVVNTPSHAYSYAAAGKEPVIDGREAIMQALAVDDFAAAKVAVDGLHEEFTYLRNEHQVDLQTPMAQALAEKDAAKVEAVMDRAVIEEIIRRLDGAEKNLGDYQVAKVLVVKSKLFLDLIMPKLDEANRQQAATAIQGVLQAIGNPGVFGVGQAPADPAVFKQQRKLLLGAIGQLK</sequence>
<accession>A0ABW9YDR6</accession>
<dbReference type="Proteomes" id="UP000738517">
    <property type="component" value="Unassembled WGS sequence"/>
</dbReference>
<keyword evidence="1" id="KW-0732">Signal</keyword>
<comment type="caution">
    <text evidence="2">The sequence shown here is derived from an EMBL/GenBank/DDBJ whole genome shotgun (WGS) entry which is preliminary data.</text>
</comment>
<feature type="signal peptide" evidence="1">
    <location>
        <begin position="1"/>
        <end position="28"/>
    </location>
</feature>
<organism evidence="2 3">
    <name type="scientific">Photobacterium alginatilyticum</name>
    <dbReference type="NCBI Taxonomy" id="1775171"/>
    <lineage>
        <taxon>Bacteria</taxon>
        <taxon>Pseudomonadati</taxon>
        <taxon>Pseudomonadota</taxon>
        <taxon>Gammaproteobacteria</taxon>
        <taxon>Vibrionales</taxon>
        <taxon>Vibrionaceae</taxon>
        <taxon>Photobacterium</taxon>
    </lineage>
</organism>
<evidence type="ECO:0000256" key="1">
    <source>
        <dbReference type="SAM" id="SignalP"/>
    </source>
</evidence>
<gene>
    <name evidence="2" type="ORF">EIZ48_02330</name>
</gene>
<reference evidence="2 3" key="1">
    <citation type="journal article" date="2017" name="Int. J. Syst. Evol. Microbiol.">
        <title>Photobacterium alginatilyticum sp. nov., a marine bacterium isolated from bottom seawater.</title>
        <authorList>
            <person name="Wang X."/>
            <person name="Wang Y."/>
            <person name="Yang X."/>
            <person name="Sun H."/>
            <person name="Li B."/>
            <person name="Zhang X.H."/>
        </authorList>
    </citation>
    <scope>NUCLEOTIDE SEQUENCE [LARGE SCALE GENOMIC DNA]</scope>
    <source>
        <strain evidence="2 3">P03D4</strain>
    </source>
</reference>
<evidence type="ECO:0000313" key="2">
    <source>
        <dbReference type="EMBL" id="NBI51411.1"/>
    </source>
</evidence>
<proteinExistence type="predicted"/>
<feature type="chain" id="PRO_5046638916" evidence="1">
    <location>
        <begin position="29"/>
        <end position="195"/>
    </location>
</feature>